<feature type="transmembrane region" description="Helical" evidence="2">
    <location>
        <begin position="36"/>
        <end position="53"/>
    </location>
</feature>
<feature type="transmembrane region" description="Helical" evidence="2">
    <location>
        <begin position="7"/>
        <end position="30"/>
    </location>
</feature>
<keyword evidence="2" id="KW-1133">Transmembrane helix</keyword>
<keyword evidence="5" id="KW-1185">Reference proteome</keyword>
<sequence length="323" mass="35790">MWIRLFVAYLFIADTVLTAFAAAILYVYLIKHFDPAMTGIISFSVQLFFAHRVKRLTGNTWAAIFISALSFASFCTPPLPFLHVIDDGELTQKCGAGGSLGTTIAVHWWPEFSQFQKFKVVPIIWLTCGVIADVTITIVLVRFLRKQRTGFVATDDVIDRITRVTIQTGLLTSVVAIVDMIIYLVSAPPLQFPFVKALHDQPDVEPQLARELAGQRHTQQHVQPKWRTCRHEWQTPGRPGPAAKTCASLSLLSSTSLFPSPFPVLFLASFSSEVLIDERSVTDTGQCPSYAPFAHDMDAMKPDAIDGPAPESSVRSEVEDSHV</sequence>
<evidence type="ECO:0000256" key="2">
    <source>
        <dbReference type="SAM" id="Phobius"/>
    </source>
</evidence>
<keyword evidence="2" id="KW-0472">Membrane</keyword>
<dbReference type="AlphaFoldDB" id="A0A4S4LG16"/>
<dbReference type="InterPro" id="IPR045339">
    <property type="entry name" value="DUF6534"/>
</dbReference>
<organism evidence="4 5">
    <name type="scientific">Bondarzewia mesenterica</name>
    <dbReference type="NCBI Taxonomy" id="1095465"/>
    <lineage>
        <taxon>Eukaryota</taxon>
        <taxon>Fungi</taxon>
        <taxon>Dikarya</taxon>
        <taxon>Basidiomycota</taxon>
        <taxon>Agaricomycotina</taxon>
        <taxon>Agaricomycetes</taxon>
        <taxon>Russulales</taxon>
        <taxon>Bondarzewiaceae</taxon>
        <taxon>Bondarzewia</taxon>
    </lineage>
</organism>
<protein>
    <recommendedName>
        <fullName evidence="3">DUF6534 domain-containing protein</fullName>
    </recommendedName>
</protein>
<evidence type="ECO:0000259" key="3">
    <source>
        <dbReference type="Pfam" id="PF20152"/>
    </source>
</evidence>
<dbReference type="PANTHER" id="PTHR40465:SF1">
    <property type="entry name" value="DUF6534 DOMAIN-CONTAINING PROTEIN"/>
    <property type="match status" value="1"/>
</dbReference>
<dbReference type="PANTHER" id="PTHR40465">
    <property type="entry name" value="CHROMOSOME 1, WHOLE GENOME SHOTGUN SEQUENCE"/>
    <property type="match status" value="1"/>
</dbReference>
<feature type="transmembrane region" description="Helical" evidence="2">
    <location>
        <begin position="164"/>
        <end position="185"/>
    </location>
</feature>
<accession>A0A4S4LG16</accession>
<gene>
    <name evidence="4" type="ORF">EW146_g8465</name>
</gene>
<dbReference type="OrthoDB" id="3183258at2759"/>
<feature type="compositionally biased region" description="Basic and acidic residues" evidence="1">
    <location>
        <begin position="314"/>
        <end position="323"/>
    </location>
</feature>
<evidence type="ECO:0000256" key="1">
    <source>
        <dbReference type="SAM" id="MobiDB-lite"/>
    </source>
</evidence>
<feature type="transmembrane region" description="Helical" evidence="2">
    <location>
        <begin position="60"/>
        <end position="79"/>
    </location>
</feature>
<keyword evidence="2" id="KW-0812">Transmembrane</keyword>
<dbReference type="Pfam" id="PF20152">
    <property type="entry name" value="DUF6534"/>
    <property type="match status" value="1"/>
</dbReference>
<name>A0A4S4LG16_9AGAM</name>
<dbReference type="Proteomes" id="UP000310158">
    <property type="component" value="Unassembled WGS sequence"/>
</dbReference>
<reference evidence="4 5" key="1">
    <citation type="submission" date="2019-02" db="EMBL/GenBank/DDBJ databases">
        <title>Genome sequencing of the rare red list fungi Bondarzewia mesenterica.</title>
        <authorList>
            <person name="Buettner E."/>
            <person name="Kellner H."/>
        </authorList>
    </citation>
    <scope>NUCLEOTIDE SEQUENCE [LARGE SCALE GENOMIC DNA]</scope>
    <source>
        <strain evidence="4 5">DSM 108281</strain>
    </source>
</reference>
<proteinExistence type="predicted"/>
<comment type="caution">
    <text evidence="4">The sequence shown here is derived from an EMBL/GenBank/DDBJ whole genome shotgun (WGS) entry which is preliminary data.</text>
</comment>
<feature type="transmembrane region" description="Helical" evidence="2">
    <location>
        <begin position="123"/>
        <end position="144"/>
    </location>
</feature>
<feature type="region of interest" description="Disordered" evidence="1">
    <location>
        <begin position="299"/>
        <end position="323"/>
    </location>
</feature>
<evidence type="ECO:0000313" key="4">
    <source>
        <dbReference type="EMBL" id="THH10138.1"/>
    </source>
</evidence>
<feature type="domain" description="DUF6534" evidence="3">
    <location>
        <begin position="130"/>
        <end position="184"/>
    </location>
</feature>
<dbReference type="EMBL" id="SGPL01000589">
    <property type="protein sequence ID" value="THH10138.1"/>
    <property type="molecule type" value="Genomic_DNA"/>
</dbReference>
<evidence type="ECO:0000313" key="5">
    <source>
        <dbReference type="Proteomes" id="UP000310158"/>
    </source>
</evidence>